<keyword evidence="3" id="KW-1185">Reference proteome</keyword>
<dbReference type="Proteomes" id="UP001266305">
    <property type="component" value="Unassembled WGS sequence"/>
</dbReference>
<sequence>MFGNESSLNRKRLESRWRGLLQNVHLVFENSVEDILSKKGCQQAQGGLPGPDSLTSGWRLLHGGCVRTKATPSQFQMMTSVTCRCVDLHIRNTRNLVPLMHNDSVTAPPTSDLGTRPLWEPGQVVLPVFLPVFLPVVLPVVLPVILPVILPVVLPVVLPVILPVVLPVVLPVGLPVILPVVLPVVLSVILPVILPVVLSVILPVFLPVVLSVILPVVLPLHLPVVLPVILPVVLLVIPPVVLSVVLLINAISENTETLRLGPHVPAEYVGPGSERRPEVCERSCEELGNMVQELSGLHVLVNQLSENLKRVVGVLLGTAGGHRARAGPPPARLHGSLHSPAWRCLTLHIKTTVHRGG</sequence>
<feature type="transmembrane region" description="Helical" evidence="1">
    <location>
        <begin position="224"/>
        <end position="251"/>
    </location>
</feature>
<proteinExistence type="predicted"/>
<organism evidence="2 3">
    <name type="scientific">Saguinus oedipus</name>
    <name type="common">Cotton-top tamarin</name>
    <name type="synonym">Oedipomidas oedipus</name>
    <dbReference type="NCBI Taxonomy" id="9490"/>
    <lineage>
        <taxon>Eukaryota</taxon>
        <taxon>Metazoa</taxon>
        <taxon>Chordata</taxon>
        <taxon>Craniata</taxon>
        <taxon>Vertebrata</taxon>
        <taxon>Euteleostomi</taxon>
        <taxon>Mammalia</taxon>
        <taxon>Eutheria</taxon>
        <taxon>Euarchontoglires</taxon>
        <taxon>Primates</taxon>
        <taxon>Haplorrhini</taxon>
        <taxon>Platyrrhini</taxon>
        <taxon>Cebidae</taxon>
        <taxon>Callitrichinae</taxon>
        <taxon>Saguinus</taxon>
    </lineage>
</organism>
<keyword evidence="1" id="KW-0472">Membrane</keyword>
<name>A0ABQ9VZL6_SAGOE</name>
<feature type="transmembrane region" description="Helical" evidence="1">
    <location>
        <begin position="124"/>
        <end position="150"/>
    </location>
</feature>
<evidence type="ECO:0000313" key="2">
    <source>
        <dbReference type="EMBL" id="KAK2114821.1"/>
    </source>
</evidence>
<reference evidence="2 3" key="1">
    <citation type="submission" date="2023-05" db="EMBL/GenBank/DDBJ databases">
        <title>B98-5 Cell Line De Novo Hybrid Assembly: An Optical Mapping Approach.</title>
        <authorList>
            <person name="Kananen K."/>
            <person name="Auerbach J.A."/>
            <person name="Kautto E."/>
            <person name="Blachly J.S."/>
        </authorList>
    </citation>
    <scope>NUCLEOTIDE SEQUENCE [LARGE SCALE GENOMIC DNA]</scope>
    <source>
        <strain evidence="2">B95-8</strain>
        <tissue evidence="2">Cell line</tissue>
    </source>
</reference>
<keyword evidence="1" id="KW-1133">Transmembrane helix</keyword>
<comment type="caution">
    <text evidence="2">The sequence shown here is derived from an EMBL/GenBank/DDBJ whole genome shotgun (WGS) entry which is preliminary data.</text>
</comment>
<protein>
    <submittedName>
        <fullName evidence="2">Uncharacterized protein</fullName>
    </submittedName>
</protein>
<keyword evidence="1" id="KW-0812">Transmembrane</keyword>
<evidence type="ECO:0000313" key="3">
    <source>
        <dbReference type="Proteomes" id="UP001266305"/>
    </source>
</evidence>
<evidence type="ECO:0000256" key="1">
    <source>
        <dbReference type="SAM" id="Phobius"/>
    </source>
</evidence>
<feature type="transmembrane region" description="Helical" evidence="1">
    <location>
        <begin position="156"/>
        <end position="185"/>
    </location>
</feature>
<gene>
    <name evidence="2" type="ORF">P7K49_009087</name>
</gene>
<feature type="transmembrane region" description="Helical" evidence="1">
    <location>
        <begin position="192"/>
        <end position="218"/>
    </location>
</feature>
<accession>A0ABQ9VZL6</accession>
<dbReference type="EMBL" id="JASSZA010000004">
    <property type="protein sequence ID" value="KAK2114821.1"/>
    <property type="molecule type" value="Genomic_DNA"/>
</dbReference>